<gene>
    <name evidence="2" type="ORF">QBC36DRAFT_366363</name>
</gene>
<dbReference type="PANTHER" id="PTHR34414:SF1">
    <property type="entry name" value="SUBTILISIN-LIKE SERINE PROTEASE"/>
    <property type="match status" value="1"/>
</dbReference>
<reference evidence="2" key="2">
    <citation type="submission" date="2023-05" db="EMBL/GenBank/DDBJ databases">
        <authorList>
            <consortium name="Lawrence Berkeley National Laboratory"/>
            <person name="Steindorff A."/>
            <person name="Hensen N."/>
            <person name="Bonometti L."/>
            <person name="Westerberg I."/>
            <person name="Brannstrom I.O."/>
            <person name="Guillou S."/>
            <person name="Cros-Aarteil S."/>
            <person name="Calhoun S."/>
            <person name="Haridas S."/>
            <person name="Kuo A."/>
            <person name="Mondo S."/>
            <person name="Pangilinan J."/>
            <person name="Riley R."/>
            <person name="Labutti K."/>
            <person name="Andreopoulos B."/>
            <person name="Lipzen A."/>
            <person name="Chen C."/>
            <person name="Yanf M."/>
            <person name="Daum C."/>
            <person name="Ng V."/>
            <person name="Clum A."/>
            <person name="Ohm R."/>
            <person name="Martin F."/>
            <person name="Silar P."/>
            <person name="Natvig D."/>
            <person name="Lalanne C."/>
            <person name="Gautier V."/>
            <person name="Ament-Velasquez S.L."/>
            <person name="Kruys A."/>
            <person name="Hutchinson M.I."/>
            <person name="Powell A.J."/>
            <person name="Barry K."/>
            <person name="Miller A.N."/>
            <person name="Grigoriev I.V."/>
            <person name="Debuchy R."/>
            <person name="Gladieux P."/>
            <person name="Thoren M.H."/>
            <person name="Johannesson H."/>
        </authorList>
    </citation>
    <scope>NUCLEOTIDE SEQUENCE</scope>
    <source>
        <strain evidence="2">CBS 892.96</strain>
    </source>
</reference>
<name>A0AAN6VX82_9PEZI</name>
<dbReference type="AlphaFoldDB" id="A0AAN6VX82"/>
<sequence>MAAPLRRPVMPFTSNILPTNIYSRSKNPSIATNIEQQYPQHGNGNDDPESPQQRHLSVSILEDQFPASYRRDNELEAPQGIPPLSWIEEELNPTRLHKIINYLWLAGRPVPPRPLHYQVMLGREIVISEPIDMHLVWGNGKIYIKPIPRYLLNLRFWSEVLVCRCFPSPSRPGKYGVETSVNGMDIEGEQRKCNCHAQRARQCALGLLLQYAALIVYESDFLIALEKKLIPLMDWPRWRLLVRELVQSTDNDTSLVYTNVAERYIYGELRLNRLNLISFVKGGMLRGGHLAMWNSYGTLYRDNSNAIIGGTVYILLLLSAMQVGLSTTKLADDDVFQEVSYGFTIFSIMVPLVAMVVSAIFFGALILINLVRTRHFEEQRAKRLGRTWRDTSVEKRTGKTSRIDRKEVPFGAPEVA</sequence>
<feature type="transmembrane region" description="Helical" evidence="1">
    <location>
        <begin position="345"/>
        <end position="371"/>
    </location>
</feature>
<dbReference type="Pfam" id="PF20246">
    <property type="entry name" value="DUF6601"/>
    <property type="match status" value="1"/>
</dbReference>
<evidence type="ECO:0000256" key="1">
    <source>
        <dbReference type="SAM" id="Phobius"/>
    </source>
</evidence>
<accession>A0AAN6VX82</accession>
<comment type="caution">
    <text evidence="2">The sequence shown here is derived from an EMBL/GenBank/DDBJ whole genome shotgun (WGS) entry which is preliminary data.</text>
</comment>
<dbReference type="Proteomes" id="UP001302321">
    <property type="component" value="Unassembled WGS sequence"/>
</dbReference>
<evidence type="ECO:0000313" key="2">
    <source>
        <dbReference type="EMBL" id="KAK4171464.1"/>
    </source>
</evidence>
<feature type="transmembrane region" description="Helical" evidence="1">
    <location>
        <begin position="306"/>
        <end position="325"/>
    </location>
</feature>
<proteinExistence type="predicted"/>
<dbReference type="InterPro" id="IPR046536">
    <property type="entry name" value="DUF6601"/>
</dbReference>
<protein>
    <submittedName>
        <fullName evidence="2">Uncharacterized protein</fullName>
    </submittedName>
</protein>
<evidence type="ECO:0000313" key="3">
    <source>
        <dbReference type="Proteomes" id="UP001302321"/>
    </source>
</evidence>
<reference evidence="2" key="1">
    <citation type="journal article" date="2023" name="Mol. Phylogenet. Evol.">
        <title>Genome-scale phylogeny and comparative genomics of the fungal order Sordariales.</title>
        <authorList>
            <person name="Hensen N."/>
            <person name="Bonometti L."/>
            <person name="Westerberg I."/>
            <person name="Brannstrom I.O."/>
            <person name="Guillou S."/>
            <person name="Cros-Aarteil S."/>
            <person name="Calhoun S."/>
            <person name="Haridas S."/>
            <person name="Kuo A."/>
            <person name="Mondo S."/>
            <person name="Pangilinan J."/>
            <person name="Riley R."/>
            <person name="LaButti K."/>
            <person name="Andreopoulos B."/>
            <person name="Lipzen A."/>
            <person name="Chen C."/>
            <person name="Yan M."/>
            <person name="Daum C."/>
            <person name="Ng V."/>
            <person name="Clum A."/>
            <person name="Steindorff A."/>
            <person name="Ohm R.A."/>
            <person name="Martin F."/>
            <person name="Silar P."/>
            <person name="Natvig D.O."/>
            <person name="Lalanne C."/>
            <person name="Gautier V."/>
            <person name="Ament-Velasquez S.L."/>
            <person name="Kruys A."/>
            <person name="Hutchinson M.I."/>
            <person name="Powell A.J."/>
            <person name="Barry K."/>
            <person name="Miller A.N."/>
            <person name="Grigoriev I.V."/>
            <person name="Debuchy R."/>
            <person name="Gladieux P."/>
            <person name="Hiltunen Thoren M."/>
            <person name="Johannesson H."/>
        </authorList>
    </citation>
    <scope>NUCLEOTIDE SEQUENCE</scope>
    <source>
        <strain evidence="2">CBS 892.96</strain>
    </source>
</reference>
<keyword evidence="1" id="KW-1133">Transmembrane helix</keyword>
<keyword evidence="1" id="KW-0812">Transmembrane</keyword>
<organism evidence="2 3">
    <name type="scientific">Triangularia setosa</name>
    <dbReference type="NCBI Taxonomy" id="2587417"/>
    <lineage>
        <taxon>Eukaryota</taxon>
        <taxon>Fungi</taxon>
        <taxon>Dikarya</taxon>
        <taxon>Ascomycota</taxon>
        <taxon>Pezizomycotina</taxon>
        <taxon>Sordariomycetes</taxon>
        <taxon>Sordariomycetidae</taxon>
        <taxon>Sordariales</taxon>
        <taxon>Podosporaceae</taxon>
        <taxon>Triangularia</taxon>
    </lineage>
</organism>
<dbReference type="PANTHER" id="PTHR34414">
    <property type="entry name" value="HET DOMAIN-CONTAINING PROTEIN-RELATED"/>
    <property type="match status" value="1"/>
</dbReference>
<dbReference type="EMBL" id="MU866560">
    <property type="protein sequence ID" value="KAK4171464.1"/>
    <property type="molecule type" value="Genomic_DNA"/>
</dbReference>
<keyword evidence="3" id="KW-1185">Reference proteome</keyword>
<keyword evidence="1" id="KW-0472">Membrane</keyword>